<evidence type="ECO:0000313" key="3">
    <source>
        <dbReference type="Proteomes" id="UP000578449"/>
    </source>
</evidence>
<dbReference type="InterPro" id="IPR029046">
    <property type="entry name" value="LolA/LolB/LppX"/>
</dbReference>
<proteinExistence type="predicted"/>
<accession>A0A840PNV7</accession>
<comment type="caution">
    <text evidence="2">The sequence shown here is derived from an EMBL/GenBank/DDBJ whole genome shotgun (WGS) entry which is preliminary data.</text>
</comment>
<sequence>MRRLIAVLAAALIAPALATATPASAQAAAPVDPAKALKKYVSPGYGVKFTEVSRLAGNGETLIALKSNGAYQFGKGKPAAADVSFRYQLDPELKELLRESDEFKDTANAEIDPLKALTSTTRVIQLKGKTYFTNPEYTNVLPDGKTWVTGKAAEDMEIPNTQPVDALDPTTVKNLLAGVSGKPGGVVNGARTTVYSGKITLAQLYKLSPSYRTKFGKPTGSSAKSKISWKIWFDGKGLPRRVLATNTEKIGSTTLTDSTDTRYSDWGRGTYVKAPPAAQIVDENAVEQELPELPTEFNPIQ</sequence>
<protein>
    <recommendedName>
        <fullName evidence="4">DUF2092 domain-containing protein</fullName>
    </recommendedName>
</protein>
<dbReference type="RefSeq" id="WP_185057373.1">
    <property type="nucleotide sequence ID" value="NZ_BAABIX010000098.1"/>
</dbReference>
<evidence type="ECO:0000313" key="2">
    <source>
        <dbReference type="EMBL" id="MBB5140599.1"/>
    </source>
</evidence>
<dbReference type="Gene3D" id="2.50.20.20">
    <property type="match status" value="1"/>
</dbReference>
<reference evidence="2 3" key="1">
    <citation type="submission" date="2020-08" db="EMBL/GenBank/DDBJ databases">
        <title>Genomic Encyclopedia of Type Strains, Phase IV (KMG-IV): sequencing the most valuable type-strain genomes for metagenomic binning, comparative biology and taxonomic classification.</title>
        <authorList>
            <person name="Goeker M."/>
        </authorList>
    </citation>
    <scope>NUCLEOTIDE SEQUENCE [LARGE SCALE GENOMIC DNA]</scope>
    <source>
        <strain evidence="2 3">DSM 45615</strain>
    </source>
</reference>
<keyword evidence="3" id="KW-1185">Reference proteome</keyword>
<keyword evidence="1" id="KW-0732">Signal</keyword>
<evidence type="ECO:0000256" key="1">
    <source>
        <dbReference type="SAM" id="SignalP"/>
    </source>
</evidence>
<dbReference type="AlphaFoldDB" id="A0A840PNV7"/>
<dbReference type="SUPFAM" id="SSF89392">
    <property type="entry name" value="Prokaryotic lipoproteins and lipoprotein localization factors"/>
    <property type="match status" value="1"/>
</dbReference>
<feature type="chain" id="PRO_5039159241" description="DUF2092 domain-containing protein" evidence="1">
    <location>
        <begin position="28"/>
        <end position="301"/>
    </location>
</feature>
<feature type="signal peptide" evidence="1">
    <location>
        <begin position="1"/>
        <end position="27"/>
    </location>
</feature>
<name>A0A840PNV7_9ACTN</name>
<evidence type="ECO:0008006" key="4">
    <source>
        <dbReference type="Google" id="ProtNLM"/>
    </source>
</evidence>
<dbReference type="Proteomes" id="UP000578449">
    <property type="component" value="Unassembled WGS sequence"/>
</dbReference>
<gene>
    <name evidence="2" type="ORF">HNP84_010369</name>
</gene>
<dbReference type="EMBL" id="JACHGN010000054">
    <property type="protein sequence ID" value="MBB5140599.1"/>
    <property type="molecule type" value="Genomic_DNA"/>
</dbReference>
<organism evidence="2 3">
    <name type="scientific">Thermocatellispora tengchongensis</name>
    <dbReference type="NCBI Taxonomy" id="1073253"/>
    <lineage>
        <taxon>Bacteria</taxon>
        <taxon>Bacillati</taxon>
        <taxon>Actinomycetota</taxon>
        <taxon>Actinomycetes</taxon>
        <taxon>Streptosporangiales</taxon>
        <taxon>Streptosporangiaceae</taxon>
        <taxon>Thermocatellispora</taxon>
    </lineage>
</organism>